<dbReference type="Proteomes" id="UP001159363">
    <property type="component" value="Chromosome 1"/>
</dbReference>
<reference evidence="2 3" key="1">
    <citation type="submission" date="2023-02" db="EMBL/GenBank/DDBJ databases">
        <title>LHISI_Scaffold_Assembly.</title>
        <authorList>
            <person name="Stuart O.P."/>
            <person name="Cleave R."/>
            <person name="Magrath M.J.L."/>
            <person name="Mikheyev A.S."/>
        </authorList>
    </citation>
    <scope>NUCLEOTIDE SEQUENCE [LARGE SCALE GENOMIC DNA]</scope>
    <source>
        <strain evidence="2">Daus_M_001</strain>
        <tissue evidence="2">Leg muscle</tissue>
    </source>
</reference>
<gene>
    <name evidence="2" type="ORF">PR048_001223</name>
</gene>
<dbReference type="EMBL" id="JARBHB010000001">
    <property type="protein sequence ID" value="KAJ8895883.1"/>
    <property type="molecule type" value="Genomic_DNA"/>
</dbReference>
<protein>
    <submittedName>
        <fullName evidence="2">Uncharacterized protein</fullName>
    </submittedName>
</protein>
<evidence type="ECO:0000313" key="2">
    <source>
        <dbReference type="EMBL" id="KAJ8895883.1"/>
    </source>
</evidence>
<sequence>MPLFHKYHHEHQKTGSGSRNAFWLLRRLVRGFVNDTVSVCAWHRLFRVVTSHSTANAGRKFIARPDSWLHLQSTSRTRLVRAFPAPLINALRIYVILLNSISELYHDVEREIMTESNEVIAYSDLLHTTTTVEYVTTNPDGNTARLERRNDEALGVRVSVARITPSLLDLERAVTEGLPGAHDGDAARAAGSCRPDTEGRTAVHWPAVLCRSSRANLASHCAANSHCLPKWSWVEGCHGRSPGALMAKHAPPPPFFSLFRNHHQSSFCALLGLFLDGRLNFPFDTTLVAKKLLGHASRGVLPCRAPIARRPLVRLPATSEGAVVIVCSLQQLRRCKLHREEALGKESAMAFVWGPCQHSPGVISKNHGKPHHDDRTGNRTRVLPNASPASYHCATSLGVSVIKEARCKTARMKGYGERELPEKTRRLAESSDTIPTCENPGVARPGFEPGSPWWEASSLTTQLP</sequence>
<evidence type="ECO:0000313" key="3">
    <source>
        <dbReference type="Proteomes" id="UP001159363"/>
    </source>
</evidence>
<name>A0ABQ9IJ63_9NEOP</name>
<feature type="compositionally biased region" description="Basic and acidic residues" evidence="1">
    <location>
        <begin position="418"/>
        <end position="429"/>
    </location>
</feature>
<accession>A0ABQ9IJ63</accession>
<organism evidence="2 3">
    <name type="scientific">Dryococelus australis</name>
    <dbReference type="NCBI Taxonomy" id="614101"/>
    <lineage>
        <taxon>Eukaryota</taxon>
        <taxon>Metazoa</taxon>
        <taxon>Ecdysozoa</taxon>
        <taxon>Arthropoda</taxon>
        <taxon>Hexapoda</taxon>
        <taxon>Insecta</taxon>
        <taxon>Pterygota</taxon>
        <taxon>Neoptera</taxon>
        <taxon>Polyneoptera</taxon>
        <taxon>Phasmatodea</taxon>
        <taxon>Verophasmatodea</taxon>
        <taxon>Anareolatae</taxon>
        <taxon>Phasmatidae</taxon>
        <taxon>Eurycanthinae</taxon>
        <taxon>Dryococelus</taxon>
    </lineage>
</organism>
<keyword evidence="3" id="KW-1185">Reference proteome</keyword>
<evidence type="ECO:0000256" key="1">
    <source>
        <dbReference type="SAM" id="MobiDB-lite"/>
    </source>
</evidence>
<feature type="region of interest" description="Disordered" evidence="1">
    <location>
        <begin position="418"/>
        <end position="464"/>
    </location>
</feature>
<proteinExistence type="predicted"/>
<comment type="caution">
    <text evidence="2">The sequence shown here is derived from an EMBL/GenBank/DDBJ whole genome shotgun (WGS) entry which is preliminary data.</text>
</comment>